<accession>A0AAN8CAC8</accession>
<feature type="compositionally biased region" description="Basic and acidic residues" evidence="1">
    <location>
        <begin position="28"/>
        <end position="39"/>
    </location>
</feature>
<evidence type="ECO:0000313" key="2">
    <source>
        <dbReference type="EMBL" id="KAK5900175.1"/>
    </source>
</evidence>
<evidence type="ECO:0000256" key="1">
    <source>
        <dbReference type="SAM" id="MobiDB-lite"/>
    </source>
</evidence>
<evidence type="ECO:0000313" key="3">
    <source>
        <dbReference type="Proteomes" id="UP001335648"/>
    </source>
</evidence>
<dbReference type="Proteomes" id="UP001335648">
    <property type="component" value="Unassembled WGS sequence"/>
</dbReference>
<reference evidence="2 3" key="1">
    <citation type="journal article" date="2023" name="Mol. Biol. Evol.">
        <title>Genomics of Secondarily Temperate Adaptation in the Only Non-Antarctic Icefish.</title>
        <authorList>
            <person name="Rivera-Colon A.G."/>
            <person name="Rayamajhi N."/>
            <person name="Minhas B.F."/>
            <person name="Madrigal G."/>
            <person name="Bilyk K.T."/>
            <person name="Yoon V."/>
            <person name="Hune M."/>
            <person name="Gregory S."/>
            <person name="Cheng C.H.C."/>
            <person name="Catchen J.M."/>
        </authorList>
    </citation>
    <scope>NUCLEOTIDE SEQUENCE [LARGE SCALE GENOMIC DNA]</scope>
    <source>
        <strain evidence="2">JC2023a</strain>
    </source>
</reference>
<proteinExistence type="predicted"/>
<gene>
    <name evidence="2" type="ORF">CesoFtcFv8_009575</name>
</gene>
<comment type="caution">
    <text evidence="2">The sequence shown here is derived from an EMBL/GenBank/DDBJ whole genome shotgun (WGS) entry which is preliminary data.</text>
</comment>
<sequence length="75" mass="8760">MTITSLVDNRTRNMRSWSLQKHKFLSTDSKEPRQTEEQRLTCYGNPDEQHNADSSFAPLHTSPADLCHHHRLEVK</sequence>
<dbReference type="EMBL" id="JAULUE010002052">
    <property type="protein sequence ID" value="KAK5900175.1"/>
    <property type="molecule type" value="Genomic_DNA"/>
</dbReference>
<feature type="region of interest" description="Disordered" evidence="1">
    <location>
        <begin position="23"/>
        <end position="63"/>
    </location>
</feature>
<keyword evidence="3" id="KW-1185">Reference proteome</keyword>
<organism evidence="2 3">
    <name type="scientific">Champsocephalus esox</name>
    <name type="common">pike icefish</name>
    <dbReference type="NCBI Taxonomy" id="159716"/>
    <lineage>
        <taxon>Eukaryota</taxon>
        <taxon>Metazoa</taxon>
        <taxon>Chordata</taxon>
        <taxon>Craniata</taxon>
        <taxon>Vertebrata</taxon>
        <taxon>Euteleostomi</taxon>
        <taxon>Actinopterygii</taxon>
        <taxon>Neopterygii</taxon>
        <taxon>Teleostei</taxon>
        <taxon>Neoteleostei</taxon>
        <taxon>Acanthomorphata</taxon>
        <taxon>Eupercaria</taxon>
        <taxon>Perciformes</taxon>
        <taxon>Notothenioidei</taxon>
        <taxon>Channichthyidae</taxon>
        <taxon>Champsocephalus</taxon>
    </lineage>
</organism>
<name>A0AAN8CAC8_9TELE</name>
<dbReference type="AlphaFoldDB" id="A0AAN8CAC8"/>
<protein>
    <submittedName>
        <fullName evidence="2">Uncharacterized protein</fullName>
    </submittedName>
</protein>